<feature type="domain" description="Glycosyltransferase RgtA/B/C/D-like" evidence="9">
    <location>
        <begin position="56"/>
        <end position="214"/>
    </location>
</feature>
<dbReference type="Proteomes" id="UP000325302">
    <property type="component" value="Unassembled WGS sequence"/>
</dbReference>
<evidence type="ECO:0000256" key="1">
    <source>
        <dbReference type="ARBA" id="ARBA00004651"/>
    </source>
</evidence>
<evidence type="ECO:0000256" key="2">
    <source>
        <dbReference type="ARBA" id="ARBA00022475"/>
    </source>
</evidence>
<sequence>MKQPLLASSYPRIILGLLLLHASLWTLIPAWTGYSLPLDVVEGLFWGQEWQWGYYKHPPLPAWLIQLSWMGLGDYGPFFLSQLSILFTLLFVGLLGRRLLGAEAAWLGILLTLGVYYFIWPTPEYNHNIAQMPFWAAAVWLFHRGIHSGAYRDWLALGLVVGLGMLTKYVMVMLLASMCLYLLITPKARVQLQRLPLWTGVLLSLAVFAPHLVWLIQNDFLPLTYMSQRSGEALTWSQRFYSPAKFLLVQLLDHLPVFLILALAGLFTRDLWSRHASAADERRFLWVLGLGPAFFTVLWALFGGNGLRDMWGTPMWNLSGLLLVCWWRLPLSIERGQKLLKVMSLYLLLMLLLYTLVHALLPHFKTKPSRTGWPDKAMAQALASVWQAETGCTRVGVVAGDYWLAGLASLRLEARPSVWIQGQYAYSPWITPERIAEQGVLWIWQGQAEQPAALQALLQDSLLQTPAAIEPAQGVLELEWPRGRAAPLELHWALMPPRHCP</sequence>
<feature type="transmembrane region" description="Helical" evidence="8">
    <location>
        <begin position="195"/>
        <end position="216"/>
    </location>
</feature>
<feature type="transmembrane region" description="Helical" evidence="8">
    <location>
        <begin position="284"/>
        <end position="302"/>
    </location>
</feature>
<comment type="subcellular location">
    <subcellularLocation>
        <location evidence="1">Cell membrane</location>
        <topology evidence="1">Multi-pass membrane protein</topology>
    </subcellularLocation>
</comment>
<keyword evidence="2" id="KW-1003">Cell membrane</keyword>
<dbReference type="GO" id="GO:0009103">
    <property type="term" value="P:lipopolysaccharide biosynthetic process"/>
    <property type="evidence" value="ECO:0007669"/>
    <property type="project" value="UniProtKB-ARBA"/>
</dbReference>
<dbReference type="PANTHER" id="PTHR33908:SF9">
    <property type="entry name" value="BLL5595 PROTEIN"/>
    <property type="match status" value="1"/>
</dbReference>
<name>A0A5A9W2N7_9GAMM</name>
<keyword evidence="11" id="KW-1185">Reference proteome</keyword>
<dbReference type="InterPro" id="IPR038731">
    <property type="entry name" value="RgtA/B/C-like"/>
</dbReference>
<evidence type="ECO:0000259" key="9">
    <source>
        <dbReference type="Pfam" id="PF13231"/>
    </source>
</evidence>
<comment type="caution">
    <text evidence="10">The sequence shown here is derived from an EMBL/GenBank/DDBJ whole genome shotgun (WGS) entry which is preliminary data.</text>
</comment>
<protein>
    <submittedName>
        <fullName evidence="10">Glycosyltransferase family 39 protein</fullName>
    </submittedName>
</protein>
<dbReference type="PANTHER" id="PTHR33908">
    <property type="entry name" value="MANNOSYLTRANSFERASE YKCB-RELATED"/>
    <property type="match status" value="1"/>
</dbReference>
<evidence type="ECO:0000313" key="11">
    <source>
        <dbReference type="Proteomes" id="UP000325302"/>
    </source>
</evidence>
<evidence type="ECO:0000256" key="8">
    <source>
        <dbReference type="SAM" id="Phobius"/>
    </source>
</evidence>
<evidence type="ECO:0000313" key="10">
    <source>
        <dbReference type="EMBL" id="KAA0874355.1"/>
    </source>
</evidence>
<keyword evidence="4 10" id="KW-0808">Transferase</keyword>
<feature type="transmembrane region" description="Helical" evidence="8">
    <location>
        <begin position="102"/>
        <end position="120"/>
    </location>
</feature>
<dbReference type="GO" id="GO:0016763">
    <property type="term" value="F:pentosyltransferase activity"/>
    <property type="evidence" value="ECO:0007669"/>
    <property type="project" value="TreeGrafter"/>
</dbReference>
<feature type="transmembrane region" description="Helical" evidence="8">
    <location>
        <begin position="314"/>
        <end position="331"/>
    </location>
</feature>
<feature type="transmembrane region" description="Helical" evidence="8">
    <location>
        <begin position="255"/>
        <end position="272"/>
    </location>
</feature>
<feature type="transmembrane region" description="Helical" evidence="8">
    <location>
        <begin position="154"/>
        <end position="183"/>
    </location>
</feature>
<dbReference type="Pfam" id="PF13231">
    <property type="entry name" value="PMT_2"/>
    <property type="match status" value="1"/>
</dbReference>
<feature type="transmembrane region" description="Helical" evidence="8">
    <location>
        <begin position="12"/>
        <end position="31"/>
    </location>
</feature>
<proteinExistence type="predicted"/>
<dbReference type="EMBL" id="SMRS01000006">
    <property type="protein sequence ID" value="KAA0874355.1"/>
    <property type="molecule type" value="Genomic_DNA"/>
</dbReference>
<keyword evidence="5 8" id="KW-0812">Transmembrane</keyword>
<evidence type="ECO:0000256" key="7">
    <source>
        <dbReference type="ARBA" id="ARBA00023136"/>
    </source>
</evidence>
<evidence type="ECO:0000256" key="6">
    <source>
        <dbReference type="ARBA" id="ARBA00022989"/>
    </source>
</evidence>
<organism evidence="10 11">
    <name type="scientific">Nitrincola tapanii</name>
    <dbReference type="NCBI Taxonomy" id="1708751"/>
    <lineage>
        <taxon>Bacteria</taxon>
        <taxon>Pseudomonadati</taxon>
        <taxon>Pseudomonadota</taxon>
        <taxon>Gammaproteobacteria</taxon>
        <taxon>Oceanospirillales</taxon>
        <taxon>Oceanospirillaceae</taxon>
        <taxon>Nitrincola</taxon>
    </lineage>
</organism>
<evidence type="ECO:0000256" key="4">
    <source>
        <dbReference type="ARBA" id="ARBA00022679"/>
    </source>
</evidence>
<keyword evidence="7 8" id="KW-0472">Membrane</keyword>
<feature type="transmembrane region" description="Helical" evidence="8">
    <location>
        <begin position="343"/>
        <end position="361"/>
    </location>
</feature>
<keyword evidence="6 8" id="KW-1133">Transmembrane helix</keyword>
<feature type="transmembrane region" description="Helical" evidence="8">
    <location>
        <begin position="75"/>
        <end position="95"/>
    </location>
</feature>
<evidence type="ECO:0000256" key="3">
    <source>
        <dbReference type="ARBA" id="ARBA00022676"/>
    </source>
</evidence>
<reference evidence="10 11" key="1">
    <citation type="submission" date="2019-03" db="EMBL/GenBank/DDBJ databases">
        <title>Nitrincola sp. nov. isolated from an Indian soda lake.</title>
        <authorList>
            <person name="Joshi A."/>
            <person name="Thite S.V."/>
            <person name="Joseph N."/>
            <person name="Dhotre D."/>
            <person name="Moorthy M."/>
            <person name="Shouche Y.S."/>
        </authorList>
    </citation>
    <scope>NUCLEOTIDE SEQUENCE [LARGE SCALE GENOMIC DNA]</scope>
    <source>
        <strain evidence="10 11">MEB193</strain>
    </source>
</reference>
<dbReference type="RefSeq" id="WP_149391088.1">
    <property type="nucleotide sequence ID" value="NZ_SMRS01000006.1"/>
</dbReference>
<accession>A0A5A9W2N7</accession>
<dbReference type="GO" id="GO:0005886">
    <property type="term" value="C:plasma membrane"/>
    <property type="evidence" value="ECO:0007669"/>
    <property type="project" value="UniProtKB-SubCell"/>
</dbReference>
<dbReference type="OrthoDB" id="108054at2"/>
<evidence type="ECO:0000256" key="5">
    <source>
        <dbReference type="ARBA" id="ARBA00022692"/>
    </source>
</evidence>
<keyword evidence="3" id="KW-0328">Glycosyltransferase</keyword>
<dbReference type="InterPro" id="IPR050297">
    <property type="entry name" value="LipidA_mod_glycosyltrf_83"/>
</dbReference>
<gene>
    <name evidence="10" type="ORF">E1H14_08760</name>
</gene>
<dbReference type="AlphaFoldDB" id="A0A5A9W2N7"/>